<feature type="transmembrane region" description="Helical" evidence="7">
    <location>
        <begin position="140"/>
        <end position="158"/>
    </location>
</feature>
<feature type="transmembrane region" description="Helical" evidence="7">
    <location>
        <begin position="406"/>
        <end position="422"/>
    </location>
</feature>
<evidence type="ECO:0000256" key="4">
    <source>
        <dbReference type="ARBA" id="ARBA00022840"/>
    </source>
</evidence>
<feature type="transmembrane region" description="Helical" evidence="7">
    <location>
        <begin position="530"/>
        <end position="554"/>
    </location>
</feature>
<feature type="non-terminal residue" evidence="9">
    <location>
        <position position="776"/>
    </location>
</feature>
<dbReference type="OrthoDB" id="6500128at2759"/>
<dbReference type="SUPFAM" id="SSF90123">
    <property type="entry name" value="ABC transporter transmembrane region"/>
    <property type="match status" value="1"/>
</dbReference>
<dbReference type="InterPro" id="IPR011527">
    <property type="entry name" value="ABC1_TM_dom"/>
</dbReference>
<evidence type="ECO:0000256" key="5">
    <source>
        <dbReference type="ARBA" id="ARBA00022989"/>
    </source>
</evidence>
<dbReference type="Pfam" id="PF00664">
    <property type="entry name" value="ABC_membrane"/>
    <property type="match status" value="1"/>
</dbReference>
<keyword evidence="1" id="KW-0813">Transport</keyword>
<dbReference type="GO" id="GO:0140359">
    <property type="term" value="F:ABC-type transporter activity"/>
    <property type="evidence" value="ECO:0007669"/>
    <property type="project" value="InterPro"/>
</dbReference>
<feature type="transmembrane region" description="Helical" evidence="7">
    <location>
        <begin position="12"/>
        <end position="30"/>
    </location>
</feature>
<keyword evidence="5 7" id="KW-1133">Transmembrane helix</keyword>
<name>A0A6A1Q3J2_BALPH</name>
<dbReference type="GO" id="GO:0016887">
    <property type="term" value="F:ATP hydrolysis activity"/>
    <property type="evidence" value="ECO:0007669"/>
    <property type="project" value="InterPro"/>
</dbReference>
<evidence type="ECO:0000256" key="2">
    <source>
        <dbReference type="ARBA" id="ARBA00022692"/>
    </source>
</evidence>
<dbReference type="CDD" id="cd18591">
    <property type="entry name" value="ABC_6TM_SUR1_D1_like"/>
    <property type="match status" value="1"/>
</dbReference>
<keyword evidence="4" id="KW-0067">ATP-binding</keyword>
<dbReference type="Gene3D" id="1.20.1560.10">
    <property type="entry name" value="ABC transporter type 1, transmembrane domain"/>
    <property type="match status" value="1"/>
</dbReference>
<organism evidence="9 10">
    <name type="scientific">Balaenoptera physalus</name>
    <name type="common">Fin whale</name>
    <name type="synonym">Balaena physalus</name>
    <dbReference type="NCBI Taxonomy" id="9770"/>
    <lineage>
        <taxon>Eukaryota</taxon>
        <taxon>Metazoa</taxon>
        <taxon>Chordata</taxon>
        <taxon>Craniata</taxon>
        <taxon>Vertebrata</taxon>
        <taxon>Euteleostomi</taxon>
        <taxon>Mammalia</taxon>
        <taxon>Eutheria</taxon>
        <taxon>Laurasiatheria</taxon>
        <taxon>Artiodactyla</taxon>
        <taxon>Whippomorpha</taxon>
        <taxon>Cetacea</taxon>
        <taxon>Mysticeti</taxon>
        <taxon>Balaenopteridae</taxon>
        <taxon>Balaenoptera</taxon>
    </lineage>
</organism>
<comment type="caution">
    <text evidence="9">The sequence shown here is derived from an EMBL/GenBank/DDBJ whole genome shotgun (WGS) entry which is preliminary data.</text>
</comment>
<protein>
    <recommendedName>
        <fullName evidence="8">ABC transmembrane type-1 domain-containing protein</fullName>
    </recommendedName>
</protein>
<dbReference type="InterPro" id="IPR003439">
    <property type="entry name" value="ABC_transporter-like_ATP-bd"/>
</dbReference>
<keyword evidence="2 7" id="KW-0812">Transmembrane</keyword>
<feature type="transmembrane region" description="Helical" evidence="7">
    <location>
        <begin position="652"/>
        <end position="674"/>
    </location>
</feature>
<dbReference type="GO" id="GO:0016020">
    <property type="term" value="C:membrane"/>
    <property type="evidence" value="ECO:0007669"/>
    <property type="project" value="InterPro"/>
</dbReference>
<evidence type="ECO:0000256" key="3">
    <source>
        <dbReference type="ARBA" id="ARBA00022741"/>
    </source>
</evidence>
<dbReference type="SUPFAM" id="SSF52540">
    <property type="entry name" value="P-loop containing nucleoside triphosphate hydrolases"/>
    <property type="match status" value="1"/>
</dbReference>
<keyword evidence="3" id="KW-0547">Nucleotide-binding</keyword>
<evidence type="ECO:0000256" key="1">
    <source>
        <dbReference type="ARBA" id="ARBA00022448"/>
    </source>
</evidence>
<dbReference type="AlphaFoldDB" id="A0A6A1Q3J2"/>
<dbReference type="EMBL" id="SGJD01001077">
    <property type="protein sequence ID" value="KAB0402077.1"/>
    <property type="molecule type" value="Genomic_DNA"/>
</dbReference>
<keyword evidence="6 7" id="KW-0472">Membrane</keyword>
<feature type="transmembrane region" description="Helical" evidence="7">
    <location>
        <begin position="170"/>
        <end position="188"/>
    </location>
</feature>
<dbReference type="PANTHER" id="PTHR24223:SF187">
    <property type="entry name" value="ATP-BINDING CASSETTE SUB-FAMILY C MEMBER 8"/>
    <property type="match status" value="1"/>
</dbReference>
<feature type="transmembrane region" description="Helical" evidence="7">
    <location>
        <begin position="200"/>
        <end position="224"/>
    </location>
</feature>
<evidence type="ECO:0000256" key="7">
    <source>
        <dbReference type="SAM" id="Phobius"/>
    </source>
</evidence>
<reference evidence="9 10" key="1">
    <citation type="journal article" date="2019" name="PLoS ONE">
        <title>Genomic analyses reveal an absence of contemporary introgressive admixture between fin whales and blue whales, despite known hybrids.</title>
        <authorList>
            <person name="Westbury M.V."/>
            <person name="Petersen B."/>
            <person name="Lorenzen E.D."/>
        </authorList>
    </citation>
    <scope>NUCLEOTIDE SEQUENCE [LARGE SCALE GENOMIC DNA]</scope>
    <source>
        <strain evidence="9">FinWhale-01</strain>
    </source>
</reference>
<dbReference type="InterPro" id="IPR050173">
    <property type="entry name" value="ABC_transporter_C-like"/>
</dbReference>
<feature type="transmembrane region" description="Helical" evidence="7">
    <location>
        <begin position="109"/>
        <end position="128"/>
    </location>
</feature>
<feature type="transmembrane region" description="Helical" evidence="7">
    <location>
        <begin position="613"/>
        <end position="640"/>
    </location>
</feature>
<feature type="domain" description="ABC transmembrane type-1" evidence="8">
    <location>
        <begin position="332"/>
        <end position="679"/>
    </location>
</feature>
<keyword evidence="10" id="KW-1185">Reference proteome</keyword>
<feature type="transmembrane region" description="Helical" evidence="7">
    <location>
        <begin position="428"/>
        <end position="445"/>
    </location>
</feature>
<feature type="transmembrane region" description="Helical" evidence="7">
    <location>
        <begin position="505"/>
        <end position="524"/>
    </location>
</feature>
<evidence type="ECO:0000259" key="8">
    <source>
        <dbReference type="PROSITE" id="PS50929"/>
    </source>
</evidence>
<dbReference type="Pfam" id="PF00005">
    <property type="entry name" value="ABC_tran"/>
    <property type="match status" value="1"/>
</dbReference>
<proteinExistence type="predicted"/>
<dbReference type="Gene3D" id="3.40.50.300">
    <property type="entry name" value="P-loop containing nucleotide triphosphate hydrolases"/>
    <property type="match status" value="1"/>
</dbReference>
<dbReference type="PANTHER" id="PTHR24223">
    <property type="entry name" value="ATP-BINDING CASSETTE SUB-FAMILY C"/>
    <property type="match status" value="1"/>
</dbReference>
<dbReference type="Proteomes" id="UP000437017">
    <property type="component" value="Unassembled WGS sequence"/>
</dbReference>
<evidence type="ECO:0000313" key="10">
    <source>
        <dbReference type="Proteomes" id="UP000437017"/>
    </source>
</evidence>
<evidence type="ECO:0000256" key="6">
    <source>
        <dbReference type="ARBA" id="ARBA00023136"/>
    </source>
</evidence>
<gene>
    <name evidence="9" type="ORF">E2I00_015400</name>
</gene>
<sequence length="776" mass="86941">GVLNNGCFVDALNVVPHVFLLFITFPILFIGERAGRAAEEGRTEVGREEEEEALRAAALRVPLRPGDRRSPPSWGPLLCVMPRGWGSQSSKVHIHHSTWLHFPGHNLRWILTFMLLFVLVCEIAEGILSDGVTESRHLHLYMPAGMAFMAAVTSVIYYHNIETSNFPKLLIALLVYWTLAFITKTIKFVKFYDHDIGFSQLRFCLTGLLVILYGMLLLVEVNVIRRYIFFKMAREVKPPEDLQDLGVRFLQPFVNLLSKGTYWWMNAFIKTAHKKPIDLRAIGKLPIAMRALTNYQRLCEAFDAQARKDMQSTQGARAIWQALCHAFGRRLVLSSTFRILADLLGFAGPLCIFGIVDHLGKENHVFQPKVGHPGVEQGTLCKVFTHGILTVDKNHTALGIFKDKHFLSLLLLLETQFLGVYFVSSQEFLANAYVLAVLLFLALLLQRTFLQASYYVAIETGINLRGAIQTKIYNKIMHLSTSNLSMGEMTAGQICNLVAIDTNQLMWFFFLCPNLWAMPVQIIVGVILLYYILGISALIGAAVIILLAPVQYFVATKLSQAQRSTLEYSNERLKQTNEMLRGIKLLKLYAWENIFRTLVEVTRKKEMTSLRAFAVYTSISIFMNTAIPIAAVLITFVGHVSFFKEADFSPSVAFASLSLFHILVTPLFLLSSVVRSTVKALVRRLTIHPETPAAFLFSSGAGVPPMKIIGGFFTWTPDGIPTLSNITICIPRGQLTMIVGQVGCGKSSLLLATLGEMQKVSGSVFWNRYYMHPPGS</sequence>
<dbReference type="PROSITE" id="PS50929">
    <property type="entry name" value="ABC_TM1F"/>
    <property type="match status" value="1"/>
</dbReference>
<dbReference type="InterPro" id="IPR027417">
    <property type="entry name" value="P-loop_NTPase"/>
</dbReference>
<feature type="non-terminal residue" evidence="9">
    <location>
        <position position="1"/>
    </location>
</feature>
<evidence type="ECO:0000313" key="9">
    <source>
        <dbReference type="EMBL" id="KAB0402077.1"/>
    </source>
</evidence>
<accession>A0A6A1Q3J2</accession>
<dbReference type="InterPro" id="IPR036640">
    <property type="entry name" value="ABC1_TM_sf"/>
</dbReference>
<dbReference type="GO" id="GO:0005524">
    <property type="term" value="F:ATP binding"/>
    <property type="evidence" value="ECO:0007669"/>
    <property type="project" value="UniProtKB-KW"/>
</dbReference>